<name>A0ABQ2M1Q1_9MICC</name>
<gene>
    <name evidence="2" type="ORF">GCM10010977_19390</name>
</gene>
<dbReference type="EMBL" id="BMLQ01000005">
    <property type="protein sequence ID" value="GGO45804.1"/>
    <property type="molecule type" value="Genomic_DNA"/>
</dbReference>
<organism evidence="2 3">
    <name type="scientific">Citricoccus zhacaiensis</name>
    <dbReference type="NCBI Taxonomy" id="489142"/>
    <lineage>
        <taxon>Bacteria</taxon>
        <taxon>Bacillati</taxon>
        <taxon>Actinomycetota</taxon>
        <taxon>Actinomycetes</taxon>
        <taxon>Micrococcales</taxon>
        <taxon>Micrococcaceae</taxon>
        <taxon>Citricoccus</taxon>
    </lineage>
</organism>
<sequence length="99" mass="9477">MPTVAVDVAEAAGTEVPASAIPDELRRSPTAAAPATAARRRGTRLISAPPQPARAALGDGPAAGGLVGSGAVGSGAVGSGLVRGVTIRAFHGDVLSGRG</sequence>
<accession>A0ABQ2M1Q1</accession>
<protein>
    <submittedName>
        <fullName evidence="2">Uncharacterized protein</fullName>
    </submittedName>
</protein>
<proteinExistence type="predicted"/>
<evidence type="ECO:0000313" key="3">
    <source>
        <dbReference type="Proteomes" id="UP000642509"/>
    </source>
</evidence>
<comment type="caution">
    <text evidence="2">The sequence shown here is derived from an EMBL/GenBank/DDBJ whole genome shotgun (WGS) entry which is preliminary data.</text>
</comment>
<evidence type="ECO:0000256" key="1">
    <source>
        <dbReference type="SAM" id="MobiDB-lite"/>
    </source>
</evidence>
<reference evidence="3" key="1">
    <citation type="journal article" date="2019" name="Int. J. Syst. Evol. Microbiol.">
        <title>The Global Catalogue of Microorganisms (GCM) 10K type strain sequencing project: providing services to taxonomists for standard genome sequencing and annotation.</title>
        <authorList>
            <consortium name="The Broad Institute Genomics Platform"/>
            <consortium name="The Broad Institute Genome Sequencing Center for Infectious Disease"/>
            <person name="Wu L."/>
            <person name="Ma J."/>
        </authorList>
    </citation>
    <scope>NUCLEOTIDE SEQUENCE [LARGE SCALE GENOMIC DNA]</scope>
    <source>
        <strain evidence="3">CGMCC 1.7064</strain>
    </source>
</reference>
<keyword evidence="3" id="KW-1185">Reference proteome</keyword>
<feature type="compositionally biased region" description="Low complexity" evidence="1">
    <location>
        <begin position="28"/>
        <end position="37"/>
    </location>
</feature>
<dbReference type="Proteomes" id="UP000642509">
    <property type="component" value="Unassembled WGS sequence"/>
</dbReference>
<evidence type="ECO:0000313" key="2">
    <source>
        <dbReference type="EMBL" id="GGO45804.1"/>
    </source>
</evidence>
<feature type="region of interest" description="Disordered" evidence="1">
    <location>
        <begin position="25"/>
        <end position="59"/>
    </location>
</feature>